<proteinExistence type="predicted"/>
<comment type="caution">
    <text evidence="2">The sequence shown here is derived from an EMBL/GenBank/DDBJ whole genome shotgun (WGS) entry which is preliminary data.</text>
</comment>
<sequence>MQVPVPGYPSNTGVMMSNPTSAADLLKRSLDTFLAKDMRGWADLCAEDVVAEFPFAPEGSPSRFEGREALYEYLRGYPDLIDVKEIPTLKIYPTDDENTAIAEWSVTGSVLTNGNPYNMRYATFVTFRDGQIINYREYWNPQVFLNALSGQSF</sequence>
<reference evidence="2 3" key="1">
    <citation type="submission" date="2021-03" db="EMBL/GenBank/DDBJ databases">
        <title>Whole genome shotgun sequence of Actinoplanes toevensis NBRC 105298.</title>
        <authorList>
            <person name="Komaki H."/>
            <person name="Tamura T."/>
        </authorList>
    </citation>
    <scope>NUCLEOTIDE SEQUENCE [LARGE SCALE GENOMIC DNA]</scope>
    <source>
        <strain evidence="2 3">NBRC 105298</strain>
    </source>
</reference>
<dbReference type="InterPro" id="IPR032710">
    <property type="entry name" value="NTF2-like_dom_sf"/>
</dbReference>
<dbReference type="Pfam" id="PF12680">
    <property type="entry name" value="SnoaL_2"/>
    <property type="match status" value="1"/>
</dbReference>
<accession>A0A919TCP5</accession>
<evidence type="ECO:0000313" key="2">
    <source>
        <dbReference type="EMBL" id="GIM93013.1"/>
    </source>
</evidence>
<protein>
    <recommendedName>
        <fullName evidence="1">SnoaL-like domain-containing protein</fullName>
    </recommendedName>
</protein>
<dbReference type="SUPFAM" id="SSF54427">
    <property type="entry name" value="NTF2-like"/>
    <property type="match status" value="1"/>
</dbReference>
<evidence type="ECO:0000313" key="3">
    <source>
        <dbReference type="Proteomes" id="UP000677082"/>
    </source>
</evidence>
<name>A0A919TCP5_9ACTN</name>
<dbReference type="AlphaFoldDB" id="A0A919TCP5"/>
<keyword evidence="3" id="KW-1185">Reference proteome</keyword>
<dbReference type="Gene3D" id="3.10.450.50">
    <property type="match status" value="1"/>
</dbReference>
<dbReference type="InterPro" id="IPR037401">
    <property type="entry name" value="SnoaL-like"/>
</dbReference>
<dbReference type="RefSeq" id="WP_213008844.1">
    <property type="nucleotide sequence ID" value="NZ_BOQN01000062.1"/>
</dbReference>
<dbReference type="EMBL" id="BOQN01000062">
    <property type="protein sequence ID" value="GIM93013.1"/>
    <property type="molecule type" value="Genomic_DNA"/>
</dbReference>
<dbReference type="Proteomes" id="UP000677082">
    <property type="component" value="Unassembled WGS sequence"/>
</dbReference>
<evidence type="ECO:0000259" key="1">
    <source>
        <dbReference type="Pfam" id="PF12680"/>
    </source>
</evidence>
<gene>
    <name evidence="2" type="primary">yesE</name>
    <name evidence="2" type="ORF">Ato02nite_048060</name>
</gene>
<feature type="domain" description="SnoaL-like" evidence="1">
    <location>
        <begin position="27"/>
        <end position="133"/>
    </location>
</feature>
<organism evidence="2 3">
    <name type="scientific">Paractinoplanes toevensis</name>
    <dbReference type="NCBI Taxonomy" id="571911"/>
    <lineage>
        <taxon>Bacteria</taxon>
        <taxon>Bacillati</taxon>
        <taxon>Actinomycetota</taxon>
        <taxon>Actinomycetes</taxon>
        <taxon>Micromonosporales</taxon>
        <taxon>Micromonosporaceae</taxon>
        <taxon>Paractinoplanes</taxon>
    </lineage>
</organism>